<reference evidence="8" key="1">
    <citation type="submission" date="2022-03" db="EMBL/GenBank/DDBJ databases">
        <authorList>
            <person name="Martin C."/>
        </authorList>
    </citation>
    <scope>NUCLEOTIDE SEQUENCE</scope>
</reference>
<name>A0A8J1TD38_OWEFU</name>
<dbReference type="InterPro" id="IPR001237">
    <property type="entry name" value="Postsynaptic"/>
</dbReference>
<evidence type="ECO:0000313" key="8">
    <source>
        <dbReference type="EMBL" id="CAH1798584.1"/>
    </source>
</evidence>
<dbReference type="GO" id="GO:0043495">
    <property type="term" value="F:protein-membrane adaptor activity"/>
    <property type="evidence" value="ECO:0007669"/>
    <property type="project" value="InterPro"/>
</dbReference>
<dbReference type="PANTHER" id="PTHR46574">
    <property type="entry name" value="43 KDA RECEPTOR-ASSOCIATED PROTEIN OF THE SYNAPSE"/>
    <property type="match status" value="1"/>
</dbReference>
<dbReference type="SMART" id="SM00028">
    <property type="entry name" value="TPR"/>
    <property type="match status" value="7"/>
</dbReference>
<evidence type="ECO:0000256" key="2">
    <source>
        <dbReference type="ARBA" id="ARBA00022723"/>
    </source>
</evidence>
<dbReference type="GO" id="GO:0005737">
    <property type="term" value="C:cytoplasm"/>
    <property type="evidence" value="ECO:0007669"/>
    <property type="project" value="UniProtKB-ARBA"/>
</dbReference>
<dbReference type="InterPro" id="IPR019734">
    <property type="entry name" value="TPR_rpt"/>
</dbReference>
<keyword evidence="6" id="KW-0862">Zinc</keyword>
<evidence type="ECO:0000256" key="3">
    <source>
        <dbReference type="ARBA" id="ARBA00022737"/>
    </source>
</evidence>
<dbReference type="PRINTS" id="PR00217">
    <property type="entry name" value="POSTSYNAPTIC"/>
</dbReference>
<dbReference type="GO" id="GO:0008270">
    <property type="term" value="F:zinc ion binding"/>
    <property type="evidence" value="ECO:0007669"/>
    <property type="project" value="UniProtKB-KW"/>
</dbReference>
<dbReference type="InterPro" id="IPR052480">
    <property type="entry name" value="RAPsyn"/>
</dbReference>
<accession>A0A8J1TD38</accession>
<dbReference type="GO" id="GO:0031594">
    <property type="term" value="C:neuromuscular junction"/>
    <property type="evidence" value="ECO:0007669"/>
    <property type="project" value="TreeGrafter"/>
</dbReference>
<dbReference type="EMBL" id="CAIIXF020000011">
    <property type="protein sequence ID" value="CAH1798584.1"/>
    <property type="molecule type" value="Genomic_DNA"/>
</dbReference>
<proteinExistence type="inferred from homology"/>
<dbReference type="GO" id="GO:0007271">
    <property type="term" value="P:synaptic transmission, cholinergic"/>
    <property type="evidence" value="ECO:0007669"/>
    <property type="project" value="TreeGrafter"/>
</dbReference>
<dbReference type="Pfam" id="PF13424">
    <property type="entry name" value="TPR_12"/>
    <property type="match status" value="1"/>
</dbReference>
<dbReference type="SMART" id="SM00184">
    <property type="entry name" value="RING"/>
    <property type="match status" value="1"/>
</dbReference>
<sequence>MGQHMAKRKVEEGIKLYAAQNHDKAIEKWEQALRKIRGPHDRFAILGYLASAHFDRGKYREMLTFAIEQIDLANETENDVLKAEAYLNLARGNNHLCEYQKAISYSVHCLENETNDGRIQAYAYLNLANAQSGFGNFSKALKYYHEAMTRSKAVKDSTLQLQIYSAMGRLYTALKDYETSLNHFLKAAELSKSSNSEDVNSKYQRETCLNFARPYQKLGRYEEAMEACEEGLKKALSCHDRATQAECLCSFADIHRHRGDFERCYPRYEAALSLMMEVGNKEGQAVCLLGMAKALVASKNITKVCECKALEINARAVDIAEGIGNKLQILRCRMHMEELYRTLGDLELVAEQLSICNDLLEDMGLFCGVCNQVMGDNPDKLGFLPCFHLFHSRCMVHILTDGSSGGSLDSGGKWPSCPTCASLPTDLPISPTAHIPKLTLVKNPKFTKTGGQMANHVHGNHAAHHNPSDHQHIIKLDHSPCGNHVNIFHRQDDNDASERRRRTEQHMSLYDNDADNQDINYL</sequence>
<evidence type="ECO:0000256" key="1">
    <source>
        <dbReference type="ARBA" id="ARBA00007295"/>
    </source>
</evidence>
<dbReference type="AlphaFoldDB" id="A0A8J1TD38"/>
<keyword evidence="5" id="KW-0802">TPR repeat</keyword>
<feature type="region of interest" description="Disordered" evidence="7">
    <location>
        <begin position="490"/>
        <end position="522"/>
    </location>
</feature>
<evidence type="ECO:0000256" key="4">
    <source>
        <dbReference type="ARBA" id="ARBA00022771"/>
    </source>
</evidence>
<evidence type="ECO:0000313" key="9">
    <source>
        <dbReference type="Proteomes" id="UP000749559"/>
    </source>
</evidence>
<keyword evidence="3" id="KW-0677">Repeat</keyword>
<dbReference type="Gene3D" id="1.25.40.10">
    <property type="entry name" value="Tetratricopeptide repeat domain"/>
    <property type="match status" value="2"/>
</dbReference>
<comment type="caution">
    <text evidence="8">The sequence shown here is derived from an EMBL/GenBank/DDBJ whole genome shotgun (WGS) entry which is preliminary data.</text>
</comment>
<dbReference type="InterPro" id="IPR011990">
    <property type="entry name" value="TPR-like_helical_dom_sf"/>
</dbReference>
<dbReference type="InterPro" id="IPR013083">
    <property type="entry name" value="Znf_RING/FYVE/PHD"/>
</dbReference>
<protein>
    <submittedName>
        <fullName evidence="8">Uncharacterized protein</fullName>
    </submittedName>
</protein>
<keyword evidence="4" id="KW-0863">Zinc-finger</keyword>
<dbReference type="Pfam" id="PF13181">
    <property type="entry name" value="TPR_8"/>
    <property type="match status" value="1"/>
</dbReference>
<gene>
    <name evidence="8" type="ORF">OFUS_LOCUS22713</name>
</gene>
<organism evidence="8 9">
    <name type="scientific">Owenia fusiformis</name>
    <name type="common">Polychaete worm</name>
    <dbReference type="NCBI Taxonomy" id="6347"/>
    <lineage>
        <taxon>Eukaryota</taxon>
        <taxon>Metazoa</taxon>
        <taxon>Spiralia</taxon>
        <taxon>Lophotrochozoa</taxon>
        <taxon>Annelida</taxon>
        <taxon>Polychaeta</taxon>
        <taxon>Sedentaria</taxon>
        <taxon>Canalipalpata</taxon>
        <taxon>Sabellida</taxon>
        <taxon>Oweniida</taxon>
        <taxon>Oweniidae</taxon>
        <taxon>Owenia</taxon>
    </lineage>
</organism>
<dbReference type="Gene3D" id="3.30.40.10">
    <property type="entry name" value="Zinc/RING finger domain, C3HC4 (zinc finger)"/>
    <property type="match status" value="1"/>
</dbReference>
<dbReference type="GO" id="GO:0005886">
    <property type="term" value="C:plasma membrane"/>
    <property type="evidence" value="ECO:0007669"/>
    <property type="project" value="TreeGrafter"/>
</dbReference>
<dbReference type="Proteomes" id="UP000749559">
    <property type="component" value="Unassembled WGS sequence"/>
</dbReference>
<evidence type="ECO:0000256" key="5">
    <source>
        <dbReference type="ARBA" id="ARBA00022803"/>
    </source>
</evidence>
<dbReference type="SUPFAM" id="SSF48452">
    <property type="entry name" value="TPR-like"/>
    <property type="match status" value="2"/>
</dbReference>
<evidence type="ECO:0000256" key="6">
    <source>
        <dbReference type="ARBA" id="ARBA00022833"/>
    </source>
</evidence>
<evidence type="ECO:0000256" key="7">
    <source>
        <dbReference type="SAM" id="MobiDB-lite"/>
    </source>
</evidence>
<dbReference type="OrthoDB" id="10040854at2759"/>
<dbReference type="InterPro" id="IPR001841">
    <property type="entry name" value="Znf_RING"/>
</dbReference>
<dbReference type="PANTHER" id="PTHR46574:SF1">
    <property type="entry name" value="43 KDA RECEPTOR-ASSOCIATED PROTEIN OF THE SYNAPSE"/>
    <property type="match status" value="1"/>
</dbReference>
<dbReference type="GO" id="GO:0033130">
    <property type="term" value="F:acetylcholine receptor binding"/>
    <property type="evidence" value="ECO:0007669"/>
    <property type="project" value="InterPro"/>
</dbReference>
<dbReference type="GO" id="GO:1900075">
    <property type="term" value="P:positive regulation of neuromuscular synaptic transmission"/>
    <property type="evidence" value="ECO:0007669"/>
    <property type="project" value="TreeGrafter"/>
</dbReference>
<dbReference type="SUPFAM" id="SSF57850">
    <property type="entry name" value="RING/U-box"/>
    <property type="match status" value="1"/>
</dbReference>
<dbReference type="InterPro" id="IPR019568">
    <property type="entry name" value="Rapsyn_myristoylation/link_N"/>
</dbReference>
<dbReference type="PROSITE" id="PS50005">
    <property type="entry name" value="TPR"/>
    <property type="match status" value="2"/>
</dbReference>
<dbReference type="PROSITE" id="PS50089">
    <property type="entry name" value="ZF_RING_2"/>
    <property type="match status" value="1"/>
</dbReference>
<keyword evidence="9" id="KW-1185">Reference proteome</keyword>
<dbReference type="Pfam" id="PF10579">
    <property type="entry name" value="Rapsyn_N"/>
    <property type="match status" value="1"/>
</dbReference>
<keyword evidence="2" id="KW-0479">Metal-binding</keyword>
<comment type="similarity">
    <text evidence="1">Belongs to the RAPsyn family.</text>
</comment>